<organism evidence="1">
    <name type="scientific">bioreactor metagenome</name>
    <dbReference type="NCBI Taxonomy" id="1076179"/>
    <lineage>
        <taxon>unclassified sequences</taxon>
        <taxon>metagenomes</taxon>
        <taxon>ecological metagenomes</taxon>
    </lineage>
</organism>
<gene>
    <name evidence="1" type="ORF">SDC9_128297</name>
</gene>
<comment type="caution">
    <text evidence="1">The sequence shown here is derived from an EMBL/GenBank/DDBJ whole genome shotgun (WGS) entry which is preliminary data.</text>
</comment>
<evidence type="ECO:0000313" key="1">
    <source>
        <dbReference type="EMBL" id="MPM81245.1"/>
    </source>
</evidence>
<name>A0A645CWL0_9ZZZZ</name>
<dbReference type="EMBL" id="VSSQ01030643">
    <property type="protein sequence ID" value="MPM81245.1"/>
    <property type="molecule type" value="Genomic_DNA"/>
</dbReference>
<accession>A0A645CWL0</accession>
<reference evidence="1" key="1">
    <citation type="submission" date="2019-08" db="EMBL/GenBank/DDBJ databases">
        <authorList>
            <person name="Kucharzyk K."/>
            <person name="Murdoch R.W."/>
            <person name="Higgins S."/>
            <person name="Loffler F."/>
        </authorList>
    </citation>
    <scope>NUCLEOTIDE SEQUENCE</scope>
</reference>
<protein>
    <submittedName>
        <fullName evidence="1">Uncharacterized protein</fullName>
    </submittedName>
</protein>
<proteinExistence type="predicted"/>
<dbReference type="AlphaFoldDB" id="A0A645CWL0"/>
<sequence length="63" mass="7274">MLKAIVRGGLITCPFKRKTLIRKSTSYFLDHLCSADERGRMSEAEKNLSLADVKRLRRMCEND</sequence>